<comment type="caution">
    <text evidence="1">The sequence shown here is derived from an EMBL/GenBank/DDBJ whole genome shotgun (WGS) entry which is preliminary data.</text>
</comment>
<keyword evidence="2" id="KW-1185">Reference proteome</keyword>
<sequence length="66" mass="7798">MKFKKISLLFMLLQITLYQSVSKKRDYITQQYPLDHITNCTILHSKYSHFGRGNDANRNTICPILH</sequence>
<dbReference type="AlphaFoldDB" id="E6MML9"/>
<dbReference type="HOGENOM" id="CLU_2827637_0_0_10"/>
<dbReference type="STRING" id="888832.HMPREF9420_0737"/>
<accession>E6MML9</accession>
<name>E6MML9_9BACT</name>
<reference evidence="1 2" key="1">
    <citation type="submission" date="2010-12" db="EMBL/GenBank/DDBJ databases">
        <authorList>
            <person name="Muzny D."/>
            <person name="Qin X."/>
            <person name="Deng J."/>
            <person name="Jiang H."/>
            <person name="Liu Y."/>
            <person name="Qu J."/>
            <person name="Song X.-Z."/>
            <person name="Zhang L."/>
            <person name="Thornton R."/>
            <person name="Coyle M."/>
            <person name="Francisco L."/>
            <person name="Jackson L."/>
            <person name="Javaid M."/>
            <person name="Korchina V."/>
            <person name="Kovar C."/>
            <person name="Mata R."/>
            <person name="Mathew T."/>
            <person name="Ngo R."/>
            <person name="Nguyen L."/>
            <person name="Nguyen N."/>
            <person name="Okwuonu G."/>
            <person name="Ongeri F."/>
            <person name="Pham C."/>
            <person name="Simmons D."/>
            <person name="Wilczek-Boney K."/>
            <person name="Hale W."/>
            <person name="Jakkamsetti A."/>
            <person name="Pham P."/>
            <person name="Ruth R."/>
            <person name="San Lucas F."/>
            <person name="Warren J."/>
            <person name="Zhang J."/>
            <person name="Zhao Z."/>
            <person name="Zhou C."/>
            <person name="Zhu D."/>
            <person name="Lee S."/>
            <person name="Bess C."/>
            <person name="Blankenburg K."/>
            <person name="Forbes L."/>
            <person name="Fu Q."/>
            <person name="Gubbala S."/>
            <person name="Hirani K."/>
            <person name="Jayaseelan J.C."/>
            <person name="Lara F."/>
            <person name="Munidasa M."/>
            <person name="Palculict T."/>
            <person name="Patil S."/>
            <person name="Pu L.-L."/>
            <person name="Saada N."/>
            <person name="Tang L."/>
            <person name="Weissenberger G."/>
            <person name="Zhu Y."/>
            <person name="Hemphill L."/>
            <person name="Shang Y."/>
            <person name="Youmans B."/>
            <person name="Ayvaz T."/>
            <person name="Ross M."/>
            <person name="Santibanez J."/>
            <person name="Aqrawi P."/>
            <person name="Gross S."/>
            <person name="Joshi V."/>
            <person name="Fowler G."/>
            <person name="Nazareth L."/>
            <person name="Reid J."/>
            <person name="Worley K."/>
            <person name="Petrosino J."/>
            <person name="Highlander S."/>
            <person name="Gibbs R."/>
        </authorList>
    </citation>
    <scope>NUCLEOTIDE SEQUENCE [LARGE SCALE GENOMIC DNA]</scope>
    <source>
        <strain evidence="1 2">DSM 15606</strain>
    </source>
</reference>
<proteinExistence type="predicted"/>
<organism evidence="1 2">
    <name type="scientific">Segatella salivae DSM 15606</name>
    <dbReference type="NCBI Taxonomy" id="888832"/>
    <lineage>
        <taxon>Bacteria</taxon>
        <taxon>Pseudomonadati</taxon>
        <taxon>Bacteroidota</taxon>
        <taxon>Bacteroidia</taxon>
        <taxon>Bacteroidales</taxon>
        <taxon>Prevotellaceae</taxon>
        <taxon>Segatella</taxon>
    </lineage>
</organism>
<evidence type="ECO:0000313" key="1">
    <source>
        <dbReference type="EMBL" id="EFV05103.1"/>
    </source>
</evidence>
<dbReference type="EMBL" id="AEQO01000079">
    <property type="protein sequence ID" value="EFV05103.1"/>
    <property type="molecule type" value="Genomic_DNA"/>
</dbReference>
<gene>
    <name evidence="1" type="ORF">HMPREF9420_0737</name>
</gene>
<dbReference type="Proteomes" id="UP000003874">
    <property type="component" value="Unassembled WGS sequence"/>
</dbReference>
<protein>
    <submittedName>
        <fullName evidence="1">Uncharacterized protein</fullName>
    </submittedName>
</protein>
<evidence type="ECO:0000313" key="2">
    <source>
        <dbReference type="Proteomes" id="UP000003874"/>
    </source>
</evidence>